<dbReference type="SUPFAM" id="SSF52540">
    <property type="entry name" value="P-loop containing nucleoside triphosphate hydrolases"/>
    <property type="match status" value="2"/>
</dbReference>
<feature type="domain" description="Polyphosphate kinase-2-related" evidence="1">
    <location>
        <begin position="339"/>
        <end position="559"/>
    </location>
</feature>
<evidence type="ECO:0000259" key="1">
    <source>
        <dbReference type="Pfam" id="PF03976"/>
    </source>
</evidence>
<keyword evidence="3" id="KW-1185">Reference proteome</keyword>
<dbReference type="OrthoDB" id="9775224at2"/>
<sequence length="561" mass="65006">MTSPAPSGFKAAFLCAKSPFSRTAGSLSICRSSPAQNHLCHSVGCAKIFLISVFCFSQFAPGGVFVLDSVNLQKVLVKEEYKPMAAKLKQQLSVLQQSVKQNALPVVVLFEGWSAAGKGSKIGDIILNLDPRGFKVYSTVSPTEEEKRYPYLWRFWSKTPRQGDISIFDRSWYQGVSVEKIEQQLDSETVAARIKSILTFERQLVDDGCLVLKFFLHISKKEQKKRLEDLREQKSTRWRATDRDWYQNKHYEDYYRVFDEMLEATSTSYAPWHAIGCNDRNAALAEIYQILIKQITAAIAKKQALQKDPPPVGPIAIDPKFRLVQVPRLEEVDLDKTIDPDKYKVVLKEEQRKLKKLHNQLYAKKRPVVVVYEGWDAAGKGGNIRRVAAALDPRGFEVVPIAAPDKTELSHHYLWRFWTRLPKDGHVGIFDRSWYGRLMVERVEGFCTPADWHRAYNEINEFERELYDWGAVVVKFWVHIDKDEQLRRFNDRQNTPEKQWKITDEDWRNREKWDQHQIAVNDMLRYTSTDFAPWNIIESNDKKFARIKAIKTLIAAIEARL</sequence>
<accession>A0A8J6IJ50</accession>
<dbReference type="Proteomes" id="UP000597668">
    <property type="component" value="Unassembled WGS sequence"/>
</dbReference>
<reference evidence="2" key="1">
    <citation type="submission" date="2020-08" db="EMBL/GenBank/DDBJ databases">
        <authorList>
            <person name="Liu C."/>
            <person name="Sun Q."/>
        </authorList>
    </citation>
    <scope>NUCLEOTIDE SEQUENCE</scope>
    <source>
        <strain evidence="2">NSJ-65</strain>
    </source>
</reference>
<proteinExistence type="predicted"/>
<evidence type="ECO:0000313" key="2">
    <source>
        <dbReference type="EMBL" id="MBC3515441.1"/>
    </source>
</evidence>
<dbReference type="PANTHER" id="PTHR34383">
    <property type="entry name" value="POLYPHOSPHATE:AMP PHOSPHOTRANSFERASE-RELATED"/>
    <property type="match status" value="1"/>
</dbReference>
<dbReference type="InterPro" id="IPR027417">
    <property type="entry name" value="P-loop_NTPase"/>
</dbReference>
<comment type="caution">
    <text evidence="2">The sequence shown here is derived from an EMBL/GenBank/DDBJ whole genome shotgun (WGS) entry which is preliminary data.</text>
</comment>
<dbReference type="Gene3D" id="3.40.50.300">
    <property type="entry name" value="P-loop containing nucleotide triphosphate hydrolases"/>
    <property type="match status" value="2"/>
</dbReference>
<dbReference type="Pfam" id="PF03976">
    <property type="entry name" value="PPK2"/>
    <property type="match status" value="2"/>
</dbReference>
<name>A0A8J6IJ50_9FIRM</name>
<feature type="domain" description="Polyphosphate kinase-2-related" evidence="1">
    <location>
        <begin position="78"/>
        <end position="299"/>
    </location>
</feature>
<dbReference type="AlphaFoldDB" id="A0A8J6IJ50"/>
<dbReference type="InterPro" id="IPR022488">
    <property type="entry name" value="PPK2-related"/>
</dbReference>
<gene>
    <name evidence="2" type="ORF">H8K20_03390</name>
</gene>
<organism evidence="2 3">
    <name type="scientific">Neobittarella massiliensis</name>
    <name type="common">ex Bilen et al. 2018</name>
    <dbReference type="NCBI Taxonomy" id="2041842"/>
    <lineage>
        <taxon>Bacteria</taxon>
        <taxon>Bacillati</taxon>
        <taxon>Bacillota</taxon>
        <taxon>Clostridia</taxon>
        <taxon>Eubacteriales</taxon>
        <taxon>Oscillospiraceae</taxon>
        <taxon>Neobittarella (ex Bilen et al. 2018)</taxon>
    </lineage>
</organism>
<dbReference type="PANTHER" id="PTHR34383:SF3">
    <property type="entry name" value="POLYPHOSPHATE:AMP PHOSPHOTRANSFERASE"/>
    <property type="match status" value="1"/>
</dbReference>
<protein>
    <submittedName>
        <fullName evidence="2">Phosphate--AMP phosphotransferase</fullName>
    </submittedName>
</protein>
<dbReference type="EMBL" id="JACOGI010000001">
    <property type="protein sequence ID" value="MBC3515441.1"/>
    <property type="molecule type" value="Genomic_DNA"/>
</dbReference>
<evidence type="ECO:0000313" key="3">
    <source>
        <dbReference type="Proteomes" id="UP000597668"/>
    </source>
</evidence>